<dbReference type="RefSeq" id="WP_422918860.1">
    <property type="nucleotide sequence ID" value="NZ_JAMZEJ010000003.1"/>
</dbReference>
<keyword evidence="1" id="KW-0812">Transmembrane</keyword>
<comment type="caution">
    <text evidence="2">The sequence shown here is derived from an EMBL/GenBank/DDBJ whole genome shotgun (WGS) entry which is preliminary data.</text>
</comment>
<evidence type="ECO:0000313" key="3">
    <source>
        <dbReference type="Proteomes" id="UP001524547"/>
    </source>
</evidence>
<dbReference type="EMBL" id="JAMZEJ010000003">
    <property type="protein sequence ID" value="MCQ8240109.1"/>
    <property type="molecule type" value="Genomic_DNA"/>
</dbReference>
<accession>A0ABT1VUV0</accession>
<gene>
    <name evidence="2" type="ORF">NFI88_04550</name>
</gene>
<keyword evidence="1" id="KW-0472">Membrane</keyword>
<dbReference type="Proteomes" id="UP001524547">
    <property type="component" value="Unassembled WGS sequence"/>
</dbReference>
<organism evidence="2 3">
    <name type="scientific">Rhizosaccharibacter radicis</name>
    <dbReference type="NCBI Taxonomy" id="2782605"/>
    <lineage>
        <taxon>Bacteria</taxon>
        <taxon>Pseudomonadati</taxon>
        <taxon>Pseudomonadota</taxon>
        <taxon>Alphaproteobacteria</taxon>
        <taxon>Acetobacterales</taxon>
        <taxon>Acetobacteraceae</taxon>
        <taxon>Rhizosaccharibacter</taxon>
    </lineage>
</organism>
<name>A0ABT1VUV0_9PROT</name>
<reference evidence="2 3" key="1">
    <citation type="submission" date="2022-06" db="EMBL/GenBank/DDBJ databases">
        <title>Rhizosaccharibacter gen. nov. sp. nov. KSS12, endophytic bacteria isolated from sugarcane.</title>
        <authorList>
            <person name="Pitiwittayakul N."/>
        </authorList>
    </citation>
    <scope>NUCLEOTIDE SEQUENCE [LARGE SCALE GENOMIC DNA]</scope>
    <source>
        <strain evidence="2 3">KSS12</strain>
    </source>
</reference>
<keyword evidence="3" id="KW-1185">Reference proteome</keyword>
<evidence type="ECO:0000313" key="2">
    <source>
        <dbReference type="EMBL" id="MCQ8240109.1"/>
    </source>
</evidence>
<feature type="transmembrane region" description="Helical" evidence="1">
    <location>
        <begin position="27"/>
        <end position="45"/>
    </location>
</feature>
<evidence type="ECO:0000256" key="1">
    <source>
        <dbReference type="SAM" id="Phobius"/>
    </source>
</evidence>
<proteinExistence type="predicted"/>
<protein>
    <submittedName>
        <fullName evidence="2">Uncharacterized protein</fullName>
    </submittedName>
</protein>
<keyword evidence="1" id="KW-1133">Transmembrane helix</keyword>
<sequence>MREPPVHVSSDEVHAHPRHTGHRGIDLFLALTAVFISAISLYVAIEHGRTERDLVAANSWPYLQYEGTGTPEQLSMSMENAGIGPAKVNTIQLMLDNKPVPDTMTLFERCCGVTPEEWKNMKVPNSLASMSVLRPGENRVLLDVTPAMVPAPVFLRLRSRWRDLHLRTCYCSVFDECWMSNMEDLSPKPVRRCDISEPSFNQDLLTPPSSSPPG</sequence>